<evidence type="ECO:0000256" key="5">
    <source>
        <dbReference type="SAM" id="SignalP"/>
    </source>
</evidence>
<dbReference type="InterPro" id="IPR003644">
    <property type="entry name" value="Calx_beta"/>
</dbReference>
<proteinExistence type="predicted"/>
<evidence type="ECO:0000313" key="7">
    <source>
        <dbReference type="EMBL" id="MBD9363471.1"/>
    </source>
</evidence>
<keyword evidence="3" id="KW-0106">Calcium</keyword>
<feature type="domain" description="Calx-beta" evidence="6">
    <location>
        <begin position="24"/>
        <end position="148"/>
    </location>
</feature>
<feature type="region of interest" description="Disordered" evidence="4">
    <location>
        <begin position="146"/>
        <end position="168"/>
    </location>
</feature>
<keyword evidence="1 5" id="KW-0732">Signal</keyword>
<dbReference type="Proteomes" id="UP000641152">
    <property type="component" value="Unassembled WGS sequence"/>
</dbReference>
<evidence type="ECO:0000259" key="6">
    <source>
        <dbReference type="Pfam" id="PF03160"/>
    </source>
</evidence>
<dbReference type="SUPFAM" id="SSF141072">
    <property type="entry name" value="CalX-like"/>
    <property type="match status" value="1"/>
</dbReference>
<feature type="signal peptide" evidence="5">
    <location>
        <begin position="1"/>
        <end position="23"/>
    </location>
</feature>
<organism evidence="7 8">
    <name type="scientific">Methylomonas fluvii</name>
    <dbReference type="NCBI Taxonomy" id="1854564"/>
    <lineage>
        <taxon>Bacteria</taxon>
        <taxon>Pseudomonadati</taxon>
        <taxon>Pseudomonadota</taxon>
        <taxon>Gammaproteobacteria</taxon>
        <taxon>Methylococcales</taxon>
        <taxon>Methylococcaceae</taxon>
        <taxon>Methylomonas</taxon>
    </lineage>
</organism>
<gene>
    <name evidence="7" type="ORF">EBB_23900</name>
</gene>
<keyword evidence="8" id="KW-1185">Reference proteome</keyword>
<sequence>MSSKEVLLAAAAALSFAPFSVQAWTLDFSSRSYNFNEADGAVQVNVSLANSSGDYGGCTISGDVVAAGGSATAGSDYNISGGSFSFNVPFMFGGAHSDSAPVFINIIDDTLVESTETVTLSLQNVTPSCTGDSVSAGASAVANIADNDVAPPPLPQRRRQLLHRRRPT</sequence>
<evidence type="ECO:0000256" key="2">
    <source>
        <dbReference type="ARBA" id="ARBA00022737"/>
    </source>
</evidence>
<evidence type="ECO:0000256" key="4">
    <source>
        <dbReference type="SAM" id="MobiDB-lite"/>
    </source>
</evidence>
<dbReference type="InterPro" id="IPR038081">
    <property type="entry name" value="CalX-like_sf"/>
</dbReference>
<dbReference type="EMBL" id="JACXST010000003">
    <property type="protein sequence ID" value="MBD9363471.1"/>
    <property type="molecule type" value="Genomic_DNA"/>
</dbReference>
<feature type="compositionally biased region" description="Basic residues" evidence="4">
    <location>
        <begin position="156"/>
        <end position="168"/>
    </location>
</feature>
<reference evidence="7 8" key="1">
    <citation type="submission" date="2020-09" db="EMBL/GenBank/DDBJ databases">
        <title>Methylomonas albis sp. nov. and Methylomonas fluvii sp. nov.: Two cold-adapted methanotrophs from the River Elbe and an amended description of Methylovulum psychrotolerans strain Eb1.</title>
        <authorList>
            <person name="Bussmann I.K."/>
            <person name="Klings K.-W."/>
            <person name="Warnstedt J."/>
            <person name="Hoppert M."/>
            <person name="Saborowski A."/>
            <person name="Horn F."/>
            <person name="Liebner S."/>
        </authorList>
    </citation>
    <scope>NUCLEOTIDE SEQUENCE [LARGE SCALE GENOMIC DNA]</scope>
    <source>
        <strain evidence="7 8">EbB</strain>
    </source>
</reference>
<keyword evidence="2" id="KW-0677">Repeat</keyword>
<feature type="chain" id="PRO_5046855997" description="Calx-beta domain-containing protein" evidence="5">
    <location>
        <begin position="24"/>
        <end position="168"/>
    </location>
</feature>
<name>A0ABR9DKU2_9GAMM</name>
<accession>A0ABR9DKU2</accession>
<evidence type="ECO:0000313" key="8">
    <source>
        <dbReference type="Proteomes" id="UP000641152"/>
    </source>
</evidence>
<dbReference type="RefSeq" id="WP_192396144.1">
    <property type="nucleotide sequence ID" value="NZ_JACXST010000003.1"/>
</dbReference>
<evidence type="ECO:0000256" key="1">
    <source>
        <dbReference type="ARBA" id="ARBA00022729"/>
    </source>
</evidence>
<evidence type="ECO:0000256" key="3">
    <source>
        <dbReference type="ARBA" id="ARBA00022837"/>
    </source>
</evidence>
<dbReference type="Gene3D" id="2.60.40.2030">
    <property type="match status" value="1"/>
</dbReference>
<protein>
    <recommendedName>
        <fullName evidence="6">Calx-beta domain-containing protein</fullName>
    </recommendedName>
</protein>
<dbReference type="Pfam" id="PF03160">
    <property type="entry name" value="Calx-beta"/>
    <property type="match status" value="1"/>
</dbReference>
<comment type="caution">
    <text evidence="7">The sequence shown here is derived from an EMBL/GenBank/DDBJ whole genome shotgun (WGS) entry which is preliminary data.</text>
</comment>